<dbReference type="InterPro" id="IPR022272">
    <property type="entry name" value="Lipocalin_CS"/>
</dbReference>
<dbReference type="InterPro" id="IPR047202">
    <property type="entry name" value="Lipocalin_Blc-like_dom"/>
</dbReference>
<evidence type="ECO:0000259" key="3">
    <source>
        <dbReference type="Pfam" id="PF08212"/>
    </source>
</evidence>
<dbReference type="PIRSF" id="PIRSF036893">
    <property type="entry name" value="Lipocalin_ApoD"/>
    <property type="match status" value="1"/>
</dbReference>
<sequence>MDKKQSLLFLSAVAVGTLAYNVLKPVRSTVDVVEDFEEEKYLGKWYELARFDFFWEKNLKNVTAEYSKNADGSIRVVNSGFDYVKNKDKQSIGKAKFLDASDRGALKVSFFGPFYSGYNVVQLDDDYRYALVFGENTDYLWILSRNKNIPLEIKEKYLEYARSSGYDLTNLVWTQQD</sequence>
<evidence type="ECO:0000313" key="4">
    <source>
        <dbReference type="EMBL" id="MBE8712489.1"/>
    </source>
</evidence>
<dbReference type="InterPro" id="IPR012674">
    <property type="entry name" value="Calycin"/>
</dbReference>
<evidence type="ECO:0000313" key="5">
    <source>
        <dbReference type="Proteomes" id="UP000616201"/>
    </source>
</evidence>
<dbReference type="PROSITE" id="PS00213">
    <property type="entry name" value="LIPOCALIN"/>
    <property type="match status" value="1"/>
</dbReference>
<dbReference type="Proteomes" id="UP000616201">
    <property type="component" value="Unassembled WGS sequence"/>
</dbReference>
<keyword evidence="5" id="KW-1185">Reference proteome</keyword>
<gene>
    <name evidence="4" type="ORF">C4F49_02190</name>
</gene>
<name>A0A928UXN9_9SPHI</name>
<dbReference type="PANTHER" id="PTHR10612:SF34">
    <property type="entry name" value="APOLIPOPROTEIN D"/>
    <property type="match status" value="1"/>
</dbReference>
<comment type="similarity">
    <text evidence="1 2">Belongs to the calycin superfamily. Lipocalin family.</text>
</comment>
<proteinExistence type="inferred from homology"/>
<dbReference type="RefSeq" id="WP_196934822.1">
    <property type="nucleotide sequence ID" value="NZ_MU158698.1"/>
</dbReference>
<evidence type="ECO:0000256" key="1">
    <source>
        <dbReference type="ARBA" id="ARBA00006889"/>
    </source>
</evidence>
<dbReference type="Gene3D" id="2.40.128.20">
    <property type="match status" value="1"/>
</dbReference>
<comment type="caution">
    <text evidence="4">The sequence shown here is derived from an EMBL/GenBank/DDBJ whole genome shotgun (WGS) entry which is preliminary data.</text>
</comment>
<dbReference type="SUPFAM" id="SSF50814">
    <property type="entry name" value="Lipocalins"/>
    <property type="match status" value="1"/>
</dbReference>
<organism evidence="4 5">
    <name type="scientific">Sphingobacterium hungaricum</name>
    <dbReference type="NCBI Taxonomy" id="2082723"/>
    <lineage>
        <taxon>Bacteria</taxon>
        <taxon>Pseudomonadati</taxon>
        <taxon>Bacteroidota</taxon>
        <taxon>Sphingobacteriia</taxon>
        <taxon>Sphingobacteriales</taxon>
        <taxon>Sphingobacteriaceae</taxon>
        <taxon>Sphingobacterium</taxon>
    </lineage>
</organism>
<dbReference type="PANTHER" id="PTHR10612">
    <property type="entry name" value="APOLIPOPROTEIN D"/>
    <property type="match status" value="1"/>
</dbReference>
<evidence type="ECO:0000256" key="2">
    <source>
        <dbReference type="PIRNR" id="PIRNR036893"/>
    </source>
</evidence>
<dbReference type="InterPro" id="IPR000566">
    <property type="entry name" value="Lipocln_cytosolic_FA-bd_dom"/>
</dbReference>
<reference evidence="4" key="1">
    <citation type="submission" date="2018-02" db="EMBL/GenBank/DDBJ databases">
        <authorList>
            <person name="Vasarhelyi B.M."/>
            <person name="Deshmukh S."/>
            <person name="Balint B."/>
            <person name="Kukolya J."/>
        </authorList>
    </citation>
    <scope>NUCLEOTIDE SEQUENCE</scope>
    <source>
        <strain evidence="4">KB22</strain>
    </source>
</reference>
<protein>
    <submittedName>
        <fullName evidence="4">Lipocalin</fullName>
    </submittedName>
</protein>
<accession>A0A928UXN9</accession>
<dbReference type="AlphaFoldDB" id="A0A928UXN9"/>
<dbReference type="PRINTS" id="PR01171">
    <property type="entry name" value="BCTLIPOCALIN"/>
</dbReference>
<dbReference type="GO" id="GO:0006950">
    <property type="term" value="P:response to stress"/>
    <property type="evidence" value="ECO:0007669"/>
    <property type="project" value="UniProtKB-ARBA"/>
</dbReference>
<dbReference type="EMBL" id="PRDK01000001">
    <property type="protein sequence ID" value="MBE8712489.1"/>
    <property type="molecule type" value="Genomic_DNA"/>
</dbReference>
<dbReference type="CDD" id="cd19438">
    <property type="entry name" value="lipocalin_Blc-like"/>
    <property type="match status" value="1"/>
</dbReference>
<dbReference type="Pfam" id="PF08212">
    <property type="entry name" value="Lipocalin_2"/>
    <property type="match status" value="1"/>
</dbReference>
<dbReference type="InterPro" id="IPR022271">
    <property type="entry name" value="Lipocalin_ApoD"/>
</dbReference>
<feature type="domain" description="Lipocalin/cytosolic fatty-acid binding" evidence="3">
    <location>
        <begin position="39"/>
        <end position="176"/>
    </location>
</feature>
<dbReference type="InterPro" id="IPR002446">
    <property type="entry name" value="Lipocalin_bac"/>
</dbReference>